<dbReference type="Pfam" id="PF19797">
    <property type="entry name" value="DUF6281"/>
    <property type="match status" value="1"/>
</dbReference>
<dbReference type="Proteomes" id="UP000219435">
    <property type="component" value="Unassembled WGS sequence"/>
</dbReference>
<evidence type="ECO:0000313" key="2">
    <source>
        <dbReference type="EMBL" id="SOC49706.1"/>
    </source>
</evidence>
<dbReference type="EMBL" id="OBQI01000003">
    <property type="protein sequence ID" value="SOC49706.1"/>
    <property type="molecule type" value="Genomic_DNA"/>
</dbReference>
<feature type="transmembrane region" description="Helical" evidence="1">
    <location>
        <begin position="42"/>
        <end position="61"/>
    </location>
</feature>
<organism evidence="2 3">
    <name type="scientific">Blastococcus aggregatus</name>
    <dbReference type="NCBI Taxonomy" id="38502"/>
    <lineage>
        <taxon>Bacteria</taxon>
        <taxon>Bacillati</taxon>
        <taxon>Actinomycetota</taxon>
        <taxon>Actinomycetes</taxon>
        <taxon>Geodermatophilales</taxon>
        <taxon>Geodermatophilaceae</taxon>
        <taxon>Blastococcus</taxon>
    </lineage>
</organism>
<name>A0A285V9I2_9ACTN</name>
<proteinExistence type="predicted"/>
<dbReference type="InterPro" id="IPR046248">
    <property type="entry name" value="DUF6281"/>
</dbReference>
<protein>
    <submittedName>
        <fullName evidence="2">Uncharacterized protein</fullName>
    </submittedName>
</protein>
<dbReference type="AlphaFoldDB" id="A0A285V9I2"/>
<keyword evidence="1" id="KW-0472">Membrane</keyword>
<dbReference type="RefSeq" id="WP_097195244.1">
    <property type="nucleotide sequence ID" value="NZ_OBQI01000003.1"/>
</dbReference>
<keyword evidence="1" id="KW-1133">Transmembrane helix</keyword>
<evidence type="ECO:0000313" key="3">
    <source>
        <dbReference type="Proteomes" id="UP000219435"/>
    </source>
</evidence>
<accession>A0A285V9I2</accession>
<evidence type="ECO:0000256" key="1">
    <source>
        <dbReference type="SAM" id="Phobius"/>
    </source>
</evidence>
<sequence>MSTPTEQQLRELFAADAAGAPDPGGLAALTLHRVRRRRRVRTTAATGLIAAVVVVGGVAAVRGDAGPGGGPGPSVVADCSFAVWFEGTMYVAEALVRPPAAPVAELGEAEVASCNDTGPLPGGVARPETPRRVTASAYPGYGPEQVLTVADPDGVLALLSADLPREQRLPILAALQQAGAEWAAATD</sequence>
<keyword evidence="1" id="KW-0812">Transmembrane</keyword>
<keyword evidence="3" id="KW-1185">Reference proteome</keyword>
<reference evidence="3" key="1">
    <citation type="submission" date="2017-08" db="EMBL/GenBank/DDBJ databases">
        <authorList>
            <person name="Varghese N."/>
            <person name="Submissions S."/>
        </authorList>
    </citation>
    <scope>NUCLEOTIDE SEQUENCE [LARGE SCALE GENOMIC DNA]</scope>
    <source>
        <strain evidence="3">DSM 4725</strain>
    </source>
</reference>
<gene>
    <name evidence="2" type="ORF">SAMN05660748_2438</name>
</gene>